<evidence type="ECO:0000256" key="5">
    <source>
        <dbReference type="ARBA" id="ARBA00023002"/>
    </source>
</evidence>
<dbReference type="InterPro" id="IPR016163">
    <property type="entry name" value="Ald_DH_C"/>
</dbReference>
<keyword evidence="5 7" id="KW-0560">Oxidoreductase</keyword>
<dbReference type="Gene3D" id="3.40.309.10">
    <property type="entry name" value="Aldehyde Dehydrogenase, Chain A, domain 2"/>
    <property type="match status" value="1"/>
</dbReference>
<feature type="domain" description="Aldehyde dehydrogenase" evidence="8">
    <location>
        <begin position="13"/>
        <end position="287"/>
    </location>
</feature>
<keyword evidence="3 7" id="KW-0641">Proline biosynthesis</keyword>
<protein>
    <recommendedName>
        <fullName evidence="7">Gamma-glutamyl phosphate reductase</fullName>
        <shortName evidence="7">GPR</shortName>
        <ecNumber evidence="7">1.2.1.41</ecNumber>
    </recommendedName>
    <alternativeName>
        <fullName evidence="7">Glutamate-5-semialdehyde dehydrogenase</fullName>
    </alternativeName>
    <alternativeName>
        <fullName evidence="7">Glutamyl-gamma-semialdehyde dehydrogenase</fullName>
        <shortName evidence="7">GSA dehydrogenase</shortName>
    </alternativeName>
</protein>
<dbReference type="RefSeq" id="WP_144305870.1">
    <property type="nucleotide sequence ID" value="NZ_QMIF01000008.1"/>
</dbReference>
<proteinExistence type="inferred from homology"/>
<dbReference type="UniPathway" id="UPA00098">
    <property type="reaction ID" value="UER00360"/>
</dbReference>
<sequence>MSEQSIPELMQTIGRRAKAASRILAAASPAAKNQALEALASLIEQRGPEITAANEKDLAAAKERGMDAARLDRLGLTPRVQAEMAQACRDVAAQDDPVGAMETMWQRPNGLQVGKMRIPLGVIAMIYESRPNVTVDSGILCLKAGNAIILRGGSEAIHSNLYLASLVHEALESAGLPANAVQVVPTTDRAAVQGLLTLEDYVDVVIPRGGETLIRAVVEGARMPVLKHYKGVCHVYVDADADLEEAVAIAENGKCQRPGVCNALEALLVHQDVAEQFLPMVAGKLAAAGVELRACPRSLPLMGDKAVPATDDDWGKEFHELILAVKTVSSMQEAQDHIAEHGSNHTEVICTRNYERALRFLREVDASMVGVNASTRFNDGGQLGLGAEIGISTSKLHSYGVMGVKELTTTKFVVLGNGQVRT</sequence>
<dbReference type="InterPro" id="IPR015590">
    <property type="entry name" value="Aldehyde_DH_dom"/>
</dbReference>
<comment type="pathway">
    <text evidence="1 7">Amino-acid biosynthesis; L-proline biosynthesis; L-glutamate 5-semialdehyde from L-glutamate: step 2/2.</text>
</comment>
<comment type="function">
    <text evidence="7">Catalyzes the NADPH-dependent reduction of L-glutamate 5-phosphate into L-glutamate 5-semialdehyde and phosphate. The product spontaneously undergoes cyclization to form 1-pyrroline-5-carboxylate.</text>
</comment>
<dbReference type="GO" id="GO:0004350">
    <property type="term" value="F:glutamate-5-semialdehyde dehydrogenase activity"/>
    <property type="evidence" value="ECO:0007669"/>
    <property type="project" value="UniProtKB-UniRule"/>
</dbReference>
<comment type="similarity">
    <text evidence="7">Belongs to the gamma-glutamyl phosphate reductase family.</text>
</comment>
<keyword evidence="7" id="KW-0963">Cytoplasm</keyword>
<dbReference type="Pfam" id="PF00171">
    <property type="entry name" value="Aldedh"/>
    <property type="match status" value="1"/>
</dbReference>
<dbReference type="InterPro" id="IPR012134">
    <property type="entry name" value="Glu-5-SA_DH"/>
</dbReference>
<dbReference type="CDD" id="cd07079">
    <property type="entry name" value="ALDH_F18-19_ProA-GPR"/>
    <property type="match status" value="1"/>
</dbReference>
<dbReference type="EC" id="1.2.1.41" evidence="7"/>
<name>A0A6P1ZJ17_9BACT</name>
<evidence type="ECO:0000313" key="9">
    <source>
        <dbReference type="EMBL" id="TVM33140.1"/>
    </source>
</evidence>
<dbReference type="GO" id="GO:0055129">
    <property type="term" value="P:L-proline biosynthetic process"/>
    <property type="evidence" value="ECO:0007669"/>
    <property type="project" value="UniProtKB-UniRule"/>
</dbReference>
<evidence type="ECO:0000313" key="10">
    <source>
        <dbReference type="Proteomes" id="UP000434052"/>
    </source>
</evidence>
<dbReference type="GO" id="GO:0005737">
    <property type="term" value="C:cytoplasm"/>
    <property type="evidence" value="ECO:0007669"/>
    <property type="project" value="UniProtKB-SubCell"/>
</dbReference>
<dbReference type="InterPro" id="IPR016161">
    <property type="entry name" value="Ald_DH/histidinol_DH"/>
</dbReference>
<gene>
    <name evidence="7" type="primary">proA</name>
    <name evidence="9" type="ORF">DQK91_13365</name>
</gene>
<dbReference type="FunFam" id="3.40.309.10:FF:000006">
    <property type="entry name" value="Gamma-glutamyl phosphate reductase"/>
    <property type="match status" value="1"/>
</dbReference>
<dbReference type="InterPro" id="IPR000965">
    <property type="entry name" value="GPR_dom"/>
</dbReference>
<dbReference type="HAMAP" id="MF_00412">
    <property type="entry name" value="ProA"/>
    <property type="match status" value="1"/>
</dbReference>
<evidence type="ECO:0000256" key="4">
    <source>
        <dbReference type="ARBA" id="ARBA00022857"/>
    </source>
</evidence>
<dbReference type="EMBL" id="QMIF01000008">
    <property type="protein sequence ID" value="TVM33140.1"/>
    <property type="molecule type" value="Genomic_DNA"/>
</dbReference>
<dbReference type="NCBIfam" id="NF001221">
    <property type="entry name" value="PRK00197.1"/>
    <property type="match status" value="1"/>
</dbReference>
<dbReference type="PANTHER" id="PTHR11063">
    <property type="entry name" value="GLUTAMATE SEMIALDEHYDE DEHYDROGENASE"/>
    <property type="match status" value="1"/>
</dbReference>
<dbReference type="PANTHER" id="PTHR11063:SF8">
    <property type="entry name" value="DELTA-1-PYRROLINE-5-CARBOXYLATE SYNTHASE"/>
    <property type="match status" value="1"/>
</dbReference>
<dbReference type="AlphaFoldDB" id="A0A6P1ZJ17"/>
<dbReference type="Proteomes" id="UP000434052">
    <property type="component" value="Unassembled WGS sequence"/>
</dbReference>
<evidence type="ECO:0000256" key="7">
    <source>
        <dbReference type="HAMAP-Rule" id="MF_00412"/>
    </source>
</evidence>
<dbReference type="InterPro" id="IPR016162">
    <property type="entry name" value="Ald_DH_N"/>
</dbReference>
<dbReference type="SUPFAM" id="SSF53720">
    <property type="entry name" value="ALDH-like"/>
    <property type="match status" value="1"/>
</dbReference>
<dbReference type="NCBIfam" id="TIGR00407">
    <property type="entry name" value="proA"/>
    <property type="match status" value="1"/>
</dbReference>
<evidence type="ECO:0000256" key="3">
    <source>
        <dbReference type="ARBA" id="ARBA00022650"/>
    </source>
</evidence>
<evidence type="ECO:0000256" key="2">
    <source>
        <dbReference type="ARBA" id="ARBA00022605"/>
    </source>
</evidence>
<evidence type="ECO:0000259" key="8">
    <source>
        <dbReference type="Pfam" id="PF00171"/>
    </source>
</evidence>
<dbReference type="PIRSF" id="PIRSF000151">
    <property type="entry name" value="GPR"/>
    <property type="match status" value="1"/>
</dbReference>
<organism evidence="9 10">
    <name type="scientific">Oceanidesulfovibrio marinus</name>
    <dbReference type="NCBI Taxonomy" id="370038"/>
    <lineage>
        <taxon>Bacteria</taxon>
        <taxon>Pseudomonadati</taxon>
        <taxon>Thermodesulfobacteriota</taxon>
        <taxon>Desulfovibrionia</taxon>
        <taxon>Desulfovibrionales</taxon>
        <taxon>Desulfovibrionaceae</taxon>
        <taxon>Oceanidesulfovibrio</taxon>
    </lineage>
</organism>
<dbReference type="Gene3D" id="3.40.605.10">
    <property type="entry name" value="Aldehyde Dehydrogenase, Chain A, domain 1"/>
    <property type="match status" value="1"/>
</dbReference>
<comment type="catalytic activity">
    <reaction evidence="6 7">
        <text>L-glutamate 5-semialdehyde + phosphate + NADP(+) = L-glutamyl 5-phosphate + NADPH + H(+)</text>
        <dbReference type="Rhea" id="RHEA:19541"/>
        <dbReference type="ChEBI" id="CHEBI:15378"/>
        <dbReference type="ChEBI" id="CHEBI:43474"/>
        <dbReference type="ChEBI" id="CHEBI:57783"/>
        <dbReference type="ChEBI" id="CHEBI:58066"/>
        <dbReference type="ChEBI" id="CHEBI:58274"/>
        <dbReference type="ChEBI" id="CHEBI:58349"/>
        <dbReference type="EC" id="1.2.1.41"/>
    </reaction>
</comment>
<dbReference type="OrthoDB" id="9809970at2"/>
<reference evidence="9 10" key="1">
    <citation type="submission" date="2018-06" db="EMBL/GenBank/DDBJ databases">
        <title>Complete genome of Desulfovibrio marinus P48SEP.</title>
        <authorList>
            <person name="Crispim J.S."/>
            <person name="Vidigal P.M.P."/>
            <person name="Silva L.C.F."/>
            <person name="Araujo L.C."/>
            <person name="Laguardia C.N."/>
            <person name="Dias R.S."/>
            <person name="Sousa M.P."/>
            <person name="Paula S.O."/>
            <person name="Silva C."/>
        </authorList>
    </citation>
    <scope>NUCLEOTIDE SEQUENCE [LARGE SCALE GENOMIC DNA]</scope>
    <source>
        <strain evidence="9 10">P48SEP</strain>
    </source>
</reference>
<keyword evidence="2 7" id="KW-0028">Amino-acid biosynthesis</keyword>
<evidence type="ECO:0000256" key="6">
    <source>
        <dbReference type="ARBA" id="ARBA00049024"/>
    </source>
</evidence>
<accession>A0A6P1ZJ17</accession>
<keyword evidence="4 7" id="KW-0521">NADP</keyword>
<evidence type="ECO:0000256" key="1">
    <source>
        <dbReference type="ARBA" id="ARBA00004985"/>
    </source>
</evidence>
<comment type="caution">
    <text evidence="9">The sequence shown here is derived from an EMBL/GenBank/DDBJ whole genome shotgun (WGS) entry which is preliminary data.</text>
</comment>
<dbReference type="GO" id="GO:0050661">
    <property type="term" value="F:NADP binding"/>
    <property type="evidence" value="ECO:0007669"/>
    <property type="project" value="InterPro"/>
</dbReference>
<comment type="subcellular location">
    <subcellularLocation>
        <location evidence="7">Cytoplasm</location>
    </subcellularLocation>
</comment>